<dbReference type="AlphaFoldDB" id="A0A9D4RIL1"/>
<protein>
    <submittedName>
        <fullName evidence="1">Uncharacterized protein</fullName>
    </submittedName>
</protein>
<reference evidence="1" key="1">
    <citation type="journal article" date="2019" name="bioRxiv">
        <title>The Genome of the Zebra Mussel, Dreissena polymorpha: A Resource for Invasive Species Research.</title>
        <authorList>
            <person name="McCartney M.A."/>
            <person name="Auch B."/>
            <person name="Kono T."/>
            <person name="Mallez S."/>
            <person name="Zhang Y."/>
            <person name="Obille A."/>
            <person name="Becker A."/>
            <person name="Abrahante J.E."/>
            <person name="Garbe J."/>
            <person name="Badalamenti J.P."/>
            <person name="Herman A."/>
            <person name="Mangelson H."/>
            <person name="Liachko I."/>
            <person name="Sullivan S."/>
            <person name="Sone E.D."/>
            <person name="Koren S."/>
            <person name="Silverstein K.A.T."/>
            <person name="Beckman K.B."/>
            <person name="Gohl D.M."/>
        </authorList>
    </citation>
    <scope>NUCLEOTIDE SEQUENCE</scope>
    <source>
        <strain evidence="1">Duluth1</strain>
        <tissue evidence="1">Whole animal</tissue>
    </source>
</reference>
<gene>
    <name evidence="1" type="ORF">DPMN_032793</name>
</gene>
<sequence>MQLKWTKTLKNSTELMQNFQEINPSEKTLPRNLQKGGKKQNPLQPVCPLILVQFLEKVT</sequence>
<evidence type="ECO:0000313" key="2">
    <source>
        <dbReference type="Proteomes" id="UP000828390"/>
    </source>
</evidence>
<organism evidence="1 2">
    <name type="scientific">Dreissena polymorpha</name>
    <name type="common">Zebra mussel</name>
    <name type="synonym">Mytilus polymorpha</name>
    <dbReference type="NCBI Taxonomy" id="45954"/>
    <lineage>
        <taxon>Eukaryota</taxon>
        <taxon>Metazoa</taxon>
        <taxon>Spiralia</taxon>
        <taxon>Lophotrochozoa</taxon>
        <taxon>Mollusca</taxon>
        <taxon>Bivalvia</taxon>
        <taxon>Autobranchia</taxon>
        <taxon>Heteroconchia</taxon>
        <taxon>Euheterodonta</taxon>
        <taxon>Imparidentia</taxon>
        <taxon>Neoheterodontei</taxon>
        <taxon>Myida</taxon>
        <taxon>Dreissenoidea</taxon>
        <taxon>Dreissenidae</taxon>
        <taxon>Dreissena</taxon>
    </lineage>
</organism>
<name>A0A9D4RIL1_DREPO</name>
<comment type="caution">
    <text evidence="1">The sequence shown here is derived from an EMBL/GenBank/DDBJ whole genome shotgun (WGS) entry which is preliminary data.</text>
</comment>
<dbReference type="Proteomes" id="UP000828390">
    <property type="component" value="Unassembled WGS sequence"/>
</dbReference>
<dbReference type="EMBL" id="JAIWYP010000002">
    <property type="protein sequence ID" value="KAH3869624.1"/>
    <property type="molecule type" value="Genomic_DNA"/>
</dbReference>
<accession>A0A9D4RIL1</accession>
<evidence type="ECO:0000313" key="1">
    <source>
        <dbReference type="EMBL" id="KAH3869624.1"/>
    </source>
</evidence>
<keyword evidence="2" id="KW-1185">Reference proteome</keyword>
<proteinExistence type="predicted"/>
<reference evidence="1" key="2">
    <citation type="submission" date="2020-11" db="EMBL/GenBank/DDBJ databases">
        <authorList>
            <person name="McCartney M.A."/>
            <person name="Auch B."/>
            <person name="Kono T."/>
            <person name="Mallez S."/>
            <person name="Becker A."/>
            <person name="Gohl D.M."/>
            <person name="Silverstein K.A.T."/>
            <person name="Koren S."/>
            <person name="Bechman K.B."/>
            <person name="Herman A."/>
            <person name="Abrahante J.E."/>
            <person name="Garbe J."/>
        </authorList>
    </citation>
    <scope>NUCLEOTIDE SEQUENCE</scope>
    <source>
        <strain evidence="1">Duluth1</strain>
        <tissue evidence="1">Whole animal</tissue>
    </source>
</reference>